<dbReference type="Proteomes" id="UP000427906">
    <property type="component" value="Chromosome"/>
</dbReference>
<sequence>MDTSLPKSDIFKGLTRDQLSGLVEKGRRIILKPKSVLFHQGDPAASCFLVNRGRLKLTKLNEQGREVIFRYIGAGELTAAITVLKRWAYPVTAESVEETVVVGWDKPTMIQAMHRYPDIAINLMGIILERIDDVQHRYLEVCTEHVDQRIARSLLRLMRRAGLKHPEGIQINLPLSRQNIADYSGTTLYTVSRTLSAWEKKGWILSGREQIVVTDPHALVQFSETG</sequence>
<gene>
    <name evidence="6" type="ORF">DSCA_17130</name>
</gene>
<dbReference type="InterPro" id="IPR050397">
    <property type="entry name" value="Env_Response_Regulators"/>
</dbReference>
<evidence type="ECO:0000313" key="6">
    <source>
        <dbReference type="EMBL" id="BBO67783.1"/>
    </source>
</evidence>
<dbReference type="OrthoDB" id="3525895at2"/>
<dbReference type="Pfam" id="PF00027">
    <property type="entry name" value="cNMP_binding"/>
    <property type="match status" value="1"/>
</dbReference>
<dbReference type="PRINTS" id="PR00034">
    <property type="entry name" value="HTHCRP"/>
</dbReference>
<dbReference type="EMBL" id="AP021874">
    <property type="protein sequence ID" value="BBO67783.1"/>
    <property type="molecule type" value="Genomic_DNA"/>
</dbReference>
<evidence type="ECO:0000313" key="7">
    <source>
        <dbReference type="Proteomes" id="UP000427906"/>
    </source>
</evidence>
<dbReference type="CDD" id="cd00092">
    <property type="entry name" value="HTH_CRP"/>
    <property type="match status" value="1"/>
</dbReference>
<proteinExistence type="predicted"/>
<keyword evidence="7" id="KW-1185">Reference proteome</keyword>
<dbReference type="GO" id="GO:0003700">
    <property type="term" value="F:DNA-binding transcription factor activity"/>
    <property type="evidence" value="ECO:0007669"/>
    <property type="project" value="TreeGrafter"/>
</dbReference>
<dbReference type="KEGG" id="dalk:DSCA_17130"/>
<dbReference type="PANTHER" id="PTHR24567">
    <property type="entry name" value="CRP FAMILY TRANSCRIPTIONAL REGULATORY PROTEIN"/>
    <property type="match status" value="1"/>
</dbReference>
<accession>A0A5K7YGU1</accession>
<dbReference type="PANTHER" id="PTHR24567:SF28">
    <property type="entry name" value="LISTERIOLYSIN REGULATORY PROTEIN"/>
    <property type="match status" value="1"/>
</dbReference>
<dbReference type="InterPro" id="IPR018490">
    <property type="entry name" value="cNMP-bd_dom_sf"/>
</dbReference>
<evidence type="ECO:0000256" key="1">
    <source>
        <dbReference type="ARBA" id="ARBA00023015"/>
    </source>
</evidence>
<dbReference type="InterPro" id="IPR000595">
    <property type="entry name" value="cNMP-bd_dom"/>
</dbReference>
<reference evidence="6 7" key="1">
    <citation type="submission" date="2019-11" db="EMBL/GenBank/DDBJ databases">
        <title>Comparative genomics of hydrocarbon-degrading Desulfosarcina strains.</title>
        <authorList>
            <person name="Watanabe M."/>
            <person name="Kojima H."/>
            <person name="Fukui M."/>
        </authorList>
    </citation>
    <scope>NUCLEOTIDE SEQUENCE [LARGE SCALE GENOMIC DNA]</scope>
    <source>
        <strain evidence="6 7">PL12</strain>
    </source>
</reference>
<dbReference type="SUPFAM" id="SSF46785">
    <property type="entry name" value="Winged helix' DNA-binding domain"/>
    <property type="match status" value="1"/>
</dbReference>
<evidence type="ECO:0000259" key="5">
    <source>
        <dbReference type="PROSITE" id="PS51063"/>
    </source>
</evidence>
<organism evidence="6 7">
    <name type="scientific">Desulfosarcina alkanivorans</name>
    <dbReference type="NCBI Taxonomy" id="571177"/>
    <lineage>
        <taxon>Bacteria</taxon>
        <taxon>Pseudomonadati</taxon>
        <taxon>Thermodesulfobacteriota</taxon>
        <taxon>Desulfobacteria</taxon>
        <taxon>Desulfobacterales</taxon>
        <taxon>Desulfosarcinaceae</taxon>
        <taxon>Desulfosarcina</taxon>
    </lineage>
</organism>
<dbReference type="SMART" id="SM00100">
    <property type="entry name" value="cNMP"/>
    <property type="match status" value="1"/>
</dbReference>
<dbReference type="InterPro" id="IPR012318">
    <property type="entry name" value="HTH_CRP"/>
</dbReference>
<evidence type="ECO:0000256" key="2">
    <source>
        <dbReference type="ARBA" id="ARBA00023125"/>
    </source>
</evidence>
<dbReference type="PROSITE" id="PS51063">
    <property type="entry name" value="HTH_CRP_2"/>
    <property type="match status" value="1"/>
</dbReference>
<feature type="domain" description="HTH crp-type" evidence="5">
    <location>
        <begin position="144"/>
        <end position="217"/>
    </location>
</feature>
<dbReference type="GO" id="GO:0003677">
    <property type="term" value="F:DNA binding"/>
    <property type="evidence" value="ECO:0007669"/>
    <property type="project" value="UniProtKB-KW"/>
</dbReference>
<evidence type="ECO:0000256" key="3">
    <source>
        <dbReference type="ARBA" id="ARBA00023163"/>
    </source>
</evidence>
<dbReference type="Gene3D" id="2.60.120.10">
    <property type="entry name" value="Jelly Rolls"/>
    <property type="match status" value="1"/>
</dbReference>
<keyword evidence="1" id="KW-0805">Transcription regulation</keyword>
<evidence type="ECO:0000259" key="4">
    <source>
        <dbReference type="PROSITE" id="PS50042"/>
    </source>
</evidence>
<keyword evidence="2" id="KW-0238">DNA-binding</keyword>
<dbReference type="Pfam" id="PF13545">
    <property type="entry name" value="HTH_Crp_2"/>
    <property type="match status" value="1"/>
</dbReference>
<protein>
    <submittedName>
        <fullName evidence="6">Transcriptional regulator</fullName>
    </submittedName>
</protein>
<dbReference type="InterPro" id="IPR036388">
    <property type="entry name" value="WH-like_DNA-bd_sf"/>
</dbReference>
<dbReference type="SUPFAM" id="SSF51206">
    <property type="entry name" value="cAMP-binding domain-like"/>
    <property type="match status" value="1"/>
</dbReference>
<dbReference type="RefSeq" id="WP_155316007.1">
    <property type="nucleotide sequence ID" value="NZ_AP021874.1"/>
</dbReference>
<dbReference type="PROSITE" id="PS50042">
    <property type="entry name" value="CNMP_BINDING_3"/>
    <property type="match status" value="1"/>
</dbReference>
<name>A0A5K7YGU1_9BACT</name>
<dbReference type="CDD" id="cd00038">
    <property type="entry name" value="CAP_ED"/>
    <property type="match status" value="1"/>
</dbReference>
<feature type="domain" description="Cyclic nucleotide-binding" evidence="4">
    <location>
        <begin position="10"/>
        <end position="130"/>
    </location>
</feature>
<dbReference type="SMART" id="SM00419">
    <property type="entry name" value="HTH_CRP"/>
    <property type="match status" value="1"/>
</dbReference>
<dbReference type="Gene3D" id="1.10.10.10">
    <property type="entry name" value="Winged helix-like DNA-binding domain superfamily/Winged helix DNA-binding domain"/>
    <property type="match status" value="1"/>
</dbReference>
<dbReference type="InterPro" id="IPR036390">
    <property type="entry name" value="WH_DNA-bd_sf"/>
</dbReference>
<dbReference type="InterPro" id="IPR014710">
    <property type="entry name" value="RmlC-like_jellyroll"/>
</dbReference>
<dbReference type="GO" id="GO:0005829">
    <property type="term" value="C:cytosol"/>
    <property type="evidence" value="ECO:0007669"/>
    <property type="project" value="TreeGrafter"/>
</dbReference>
<dbReference type="AlphaFoldDB" id="A0A5K7YGU1"/>
<keyword evidence="3" id="KW-0804">Transcription</keyword>